<evidence type="ECO:0000256" key="1">
    <source>
        <dbReference type="SAM" id="MobiDB-lite"/>
    </source>
</evidence>
<gene>
    <name evidence="3" type="ORF">BCR33DRAFT_857512</name>
</gene>
<proteinExistence type="predicted"/>
<dbReference type="OrthoDB" id="5576875at2759"/>
<dbReference type="InterPro" id="IPR025124">
    <property type="entry name" value="Gag1-like_clamp"/>
</dbReference>
<evidence type="ECO:0000313" key="4">
    <source>
        <dbReference type="Proteomes" id="UP000193642"/>
    </source>
</evidence>
<sequence>MSETSVEETSGSTSHLPIHELSIEHISFTKQPSLHQDQPHDPSSTSQSHPSTSSHTHEPGLSHWESTRREWTKGHAPYSETGDCQRDYKAHPSVSKVHPSQFNDVYENLVNGRRFQKPVPLTFITAVLISGWKKEGLWCERPPEPIEKPIKREDSDNEV</sequence>
<name>A0A1Y2B4Y4_9FUNG</name>
<feature type="compositionally biased region" description="Basic and acidic residues" evidence="1">
    <location>
        <begin position="55"/>
        <end position="73"/>
    </location>
</feature>
<protein>
    <recommendedName>
        <fullName evidence="2">Gag1-like clamp domain-containing protein</fullName>
    </recommendedName>
</protein>
<feature type="compositionally biased region" description="Low complexity" evidence="1">
    <location>
        <begin position="1"/>
        <end position="14"/>
    </location>
</feature>
<organism evidence="3 4">
    <name type="scientific">Rhizoclosmatium globosum</name>
    <dbReference type="NCBI Taxonomy" id="329046"/>
    <lineage>
        <taxon>Eukaryota</taxon>
        <taxon>Fungi</taxon>
        <taxon>Fungi incertae sedis</taxon>
        <taxon>Chytridiomycota</taxon>
        <taxon>Chytridiomycota incertae sedis</taxon>
        <taxon>Chytridiomycetes</taxon>
        <taxon>Chytridiales</taxon>
        <taxon>Chytriomycetaceae</taxon>
        <taxon>Rhizoclosmatium</taxon>
    </lineage>
</organism>
<feature type="compositionally biased region" description="Low complexity" evidence="1">
    <location>
        <begin position="41"/>
        <end position="54"/>
    </location>
</feature>
<dbReference type="EMBL" id="MCGO01000085">
    <property type="protein sequence ID" value="ORY29892.1"/>
    <property type="molecule type" value="Genomic_DNA"/>
</dbReference>
<accession>A0A1Y2B4Y4</accession>
<reference evidence="3 4" key="1">
    <citation type="submission" date="2016-07" db="EMBL/GenBank/DDBJ databases">
        <title>Pervasive Adenine N6-methylation of Active Genes in Fungi.</title>
        <authorList>
            <consortium name="DOE Joint Genome Institute"/>
            <person name="Mondo S.J."/>
            <person name="Dannebaum R.O."/>
            <person name="Kuo R.C."/>
            <person name="Labutti K."/>
            <person name="Haridas S."/>
            <person name="Kuo A."/>
            <person name="Salamov A."/>
            <person name="Ahrendt S.R."/>
            <person name="Lipzen A."/>
            <person name="Sullivan W."/>
            <person name="Andreopoulos W.B."/>
            <person name="Clum A."/>
            <person name="Lindquist E."/>
            <person name="Daum C."/>
            <person name="Ramamoorthy G.K."/>
            <person name="Gryganskyi A."/>
            <person name="Culley D."/>
            <person name="Magnuson J.K."/>
            <person name="James T.Y."/>
            <person name="O'Malley M.A."/>
            <person name="Stajich J.E."/>
            <person name="Spatafora J.W."/>
            <person name="Visel A."/>
            <person name="Grigoriev I.V."/>
        </authorList>
    </citation>
    <scope>NUCLEOTIDE SEQUENCE [LARGE SCALE GENOMIC DNA]</scope>
    <source>
        <strain evidence="3 4">JEL800</strain>
    </source>
</reference>
<evidence type="ECO:0000259" key="2">
    <source>
        <dbReference type="Pfam" id="PF13259"/>
    </source>
</evidence>
<feature type="domain" description="Gag1-like clamp" evidence="2">
    <location>
        <begin position="35"/>
        <end position="138"/>
    </location>
</feature>
<dbReference type="AlphaFoldDB" id="A0A1Y2B4Y4"/>
<dbReference type="Pfam" id="PF13259">
    <property type="entry name" value="clamp_Gag1-like"/>
    <property type="match status" value="1"/>
</dbReference>
<dbReference type="Proteomes" id="UP000193642">
    <property type="component" value="Unassembled WGS sequence"/>
</dbReference>
<comment type="caution">
    <text evidence="3">The sequence shown here is derived from an EMBL/GenBank/DDBJ whole genome shotgun (WGS) entry which is preliminary data.</text>
</comment>
<feature type="region of interest" description="Disordered" evidence="1">
    <location>
        <begin position="1"/>
        <end position="96"/>
    </location>
</feature>
<evidence type="ECO:0000313" key="3">
    <source>
        <dbReference type="EMBL" id="ORY29892.1"/>
    </source>
</evidence>
<keyword evidence="4" id="KW-1185">Reference proteome</keyword>